<dbReference type="GO" id="GO:0016020">
    <property type="term" value="C:membrane"/>
    <property type="evidence" value="ECO:0007669"/>
    <property type="project" value="UniProtKB-SubCell"/>
</dbReference>
<keyword evidence="4 5" id="KW-0472">Membrane</keyword>
<evidence type="ECO:0000256" key="5">
    <source>
        <dbReference type="SAM" id="Phobius"/>
    </source>
</evidence>
<feature type="transmembrane region" description="Helical" evidence="5">
    <location>
        <begin position="42"/>
        <end position="60"/>
    </location>
</feature>
<dbReference type="EMBL" id="QYUQ01000002">
    <property type="protein sequence ID" value="RJG02193.1"/>
    <property type="molecule type" value="Genomic_DNA"/>
</dbReference>
<organism evidence="6 7">
    <name type="scientific">Noviherbaspirillum sedimenti</name>
    <dbReference type="NCBI Taxonomy" id="2320865"/>
    <lineage>
        <taxon>Bacteria</taxon>
        <taxon>Pseudomonadati</taxon>
        <taxon>Pseudomonadota</taxon>
        <taxon>Betaproteobacteria</taxon>
        <taxon>Burkholderiales</taxon>
        <taxon>Oxalobacteraceae</taxon>
        <taxon>Noviherbaspirillum</taxon>
    </lineage>
</organism>
<feature type="transmembrane region" description="Helical" evidence="5">
    <location>
        <begin position="6"/>
        <end position="30"/>
    </location>
</feature>
<evidence type="ECO:0000313" key="6">
    <source>
        <dbReference type="EMBL" id="RJG02193.1"/>
    </source>
</evidence>
<evidence type="ECO:0000256" key="2">
    <source>
        <dbReference type="ARBA" id="ARBA00022692"/>
    </source>
</evidence>
<dbReference type="RefSeq" id="WP_119785653.1">
    <property type="nucleotide sequence ID" value="NZ_QYUQ01000002.1"/>
</dbReference>
<proteinExistence type="predicted"/>
<dbReference type="AlphaFoldDB" id="A0A3A3G182"/>
<dbReference type="PANTHER" id="PTHR30249">
    <property type="entry name" value="PUTATIVE SEROTONIN TRANSPORTER"/>
    <property type="match status" value="1"/>
</dbReference>
<comment type="subcellular location">
    <subcellularLocation>
        <location evidence="1">Membrane</location>
        <topology evidence="1">Multi-pass membrane protein</topology>
    </subcellularLocation>
</comment>
<accession>A0A3A3G182</accession>
<comment type="caution">
    <text evidence="6">The sequence shown here is derived from an EMBL/GenBank/DDBJ whole genome shotgun (WGS) entry which is preliminary data.</text>
</comment>
<reference evidence="7" key="1">
    <citation type="submission" date="2018-09" db="EMBL/GenBank/DDBJ databases">
        <authorList>
            <person name="Zhu H."/>
        </authorList>
    </citation>
    <scope>NUCLEOTIDE SEQUENCE [LARGE SCALE GENOMIC DNA]</scope>
    <source>
        <strain evidence="7">K1S02-23</strain>
    </source>
</reference>
<name>A0A3A3G182_9BURK</name>
<evidence type="ECO:0000256" key="4">
    <source>
        <dbReference type="ARBA" id="ARBA00023136"/>
    </source>
</evidence>
<evidence type="ECO:0000313" key="7">
    <source>
        <dbReference type="Proteomes" id="UP000266327"/>
    </source>
</evidence>
<dbReference type="Proteomes" id="UP000266327">
    <property type="component" value="Unassembled WGS sequence"/>
</dbReference>
<gene>
    <name evidence="6" type="ORF">D3878_11890</name>
</gene>
<feature type="transmembrane region" description="Helical" evidence="5">
    <location>
        <begin position="155"/>
        <end position="176"/>
    </location>
</feature>
<protein>
    <submittedName>
        <fullName evidence="6">LrgB family protein</fullName>
    </submittedName>
</protein>
<feature type="transmembrane region" description="Helical" evidence="5">
    <location>
        <begin position="212"/>
        <end position="235"/>
    </location>
</feature>
<dbReference type="Pfam" id="PF04172">
    <property type="entry name" value="LrgB"/>
    <property type="match status" value="1"/>
</dbReference>
<sequence>MTPDFTSIWVYLSTSPLLWLTATLLAYQFALGLHARAKASPLVNPVMIAVVILVTLLALTNTPYRNYFEGAQFVHFLLGPATVALAIPLYQQLAKLRRHWFAFLAGTLVGSTAAVAAAMGIAWLLGASPAVVLSLAPKSVTTPIAMGIAEKIGGLPSLTAVMVIVTGIVGASLAQFFMRIIKIRDDSICGFAMGVTAHGLGTARAFQVSAEMGAFAGLAMGMTGVLTAVLLPLALKLFGVI</sequence>
<dbReference type="InterPro" id="IPR007300">
    <property type="entry name" value="CidB/LrgB"/>
</dbReference>
<feature type="transmembrane region" description="Helical" evidence="5">
    <location>
        <begin position="102"/>
        <end position="125"/>
    </location>
</feature>
<keyword evidence="7" id="KW-1185">Reference proteome</keyword>
<keyword evidence="3 5" id="KW-1133">Transmembrane helix</keyword>
<evidence type="ECO:0000256" key="1">
    <source>
        <dbReference type="ARBA" id="ARBA00004141"/>
    </source>
</evidence>
<dbReference type="PANTHER" id="PTHR30249:SF0">
    <property type="entry name" value="PLASTIDAL GLYCOLATE_GLYCERATE TRANSLOCATOR 1, CHLOROPLASTIC"/>
    <property type="match status" value="1"/>
</dbReference>
<evidence type="ECO:0000256" key="3">
    <source>
        <dbReference type="ARBA" id="ARBA00022989"/>
    </source>
</evidence>
<keyword evidence="2 5" id="KW-0812">Transmembrane</keyword>
<feature type="transmembrane region" description="Helical" evidence="5">
    <location>
        <begin position="72"/>
        <end position="90"/>
    </location>
</feature>
<dbReference type="OrthoDB" id="9811701at2"/>